<dbReference type="PROSITE" id="PS01052">
    <property type="entry name" value="CALPONIN_1"/>
    <property type="match status" value="2"/>
</dbReference>
<accession>A0ABQ9FFX9</accession>
<dbReference type="PANTHER" id="PTHR47385:SF14">
    <property type="entry name" value="TRANSGELIN"/>
    <property type="match status" value="1"/>
</dbReference>
<evidence type="ECO:0000313" key="4">
    <source>
        <dbReference type="Proteomes" id="UP001217089"/>
    </source>
</evidence>
<evidence type="ECO:0000256" key="1">
    <source>
        <dbReference type="ARBA" id="ARBA00009631"/>
    </source>
</evidence>
<feature type="compositionally biased region" description="Polar residues" evidence="2">
    <location>
        <begin position="209"/>
        <end position="219"/>
    </location>
</feature>
<organism evidence="3 4">
    <name type="scientific">Tegillarca granosa</name>
    <name type="common">Malaysian cockle</name>
    <name type="synonym">Anadara granosa</name>
    <dbReference type="NCBI Taxonomy" id="220873"/>
    <lineage>
        <taxon>Eukaryota</taxon>
        <taxon>Metazoa</taxon>
        <taxon>Spiralia</taxon>
        <taxon>Lophotrochozoa</taxon>
        <taxon>Mollusca</taxon>
        <taxon>Bivalvia</taxon>
        <taxon>Autobranchia</taxon>
        <taxon>Pteriomorphia</taxon>
        <taxon>Arcoida</taxon>
        <taxon>Arcoidea</taxon>
        <taxon>Arcidae</taxon>
        <taxon>Tegillarca</taxon>
    </lineage>
</organism>
<dbReference type="InterPro" id="IPR050606">
    <property type="entry name" value="Calponin-like"/>
</dbReference>
<evidence type="ECO:0000256" key="2">
    <source>
        <dbReference type="SAM" id="MobiDB-lite"/>
    </source>
</evidence>
<sequence length="236" mass="25728">MVLVFTKCLYRFLSDCVVLAQRNGFNGETAGPKPTEKVKRDFTYEQLKSSQGLIGLQAGSNKFASQKGMRIGAVRHISDIRADNFSKDSEGVLTLQAGTNKFDSQKGMRGFGAVRHISDIRADDFSQASEGVITLQAGTNKFDSQKGMRGFGAVRHISDVKVEELDRAGTAVVRLDMGYTGGDSQKGMTCFGAQRHVSDIKVLDLAENLRQSQGPSRAPSQRMAEAEEAPAEEEEQ</sequence>
<proteinExistence type="inferred from homology"/>
<dbReference type="PRINTS" id="PR00888">
    <property type="entry name" value="SM22CALPONIN"/>
</dbReference>
<dbReference type="Pfam" id="PF00402">
    <property type="entry name" value="Calponin"/>
    <property type="match status" value="4"/>
</dbReference>
<dbReference type="PROSITE" id="PS51122">
    <property type="entry name" value="CALPONIN_2"/>
    <property type="match status" value="4"/>
</dbReference>
<evidence type="ECO:0000313" key="3">
    <source>
        <dbReference type="EMBL" id="KAJ8316238.1"/>
    </source>
</evidence>
<dbReference type="PANTHER" id="PTHR47385">
    <property type="entry name" value="CALPONIN"/>
    <property type="match status" value="1"/>
</dbReference>
<name>A0ABQ9FFX9_TEGGR</name>
<gene>
    <name evidence="3" type="ORF">KUTeg_006252</name>
</gene>
<comment type="caution">
    <text evidence="3">The sequence shown here is derived from an EMBL/GenBank/DDBJ whole genome shotgun (WGS) entry which is preliminary data.</text>
</comment>
<dbReference type="EMBL" id="JARBDR010000328">
    <property type="protein sequence ID" value="KAJ8316238.1"/>
    <property type="molecule type" value="Genomic_DNA"/>
</dbReference>
<comment type="similarity">
    <text evidence="1">Belongs to the calponin family.</text>
</comment>
<keyword evidence="4" id="KW-1185">Reference proteome</keyword>
<dbReference type="InterPro" id="IPR003096">
    <property type="entry name" value="SM22_calponin"/>
</dbReference>
<dbReference type="Proteomes" id="UP001217089">
    <property type="component" value="Unassembled WGS sequence"/>
</dbReference>
<feature type="region of interest" description="Disordered" evidence="2">
    <location>
        <begin position="208"/>
        <end position="236"/>
    </location>
</feature>
<reference evidence="3 4" key="1">
    <citation type="submission" date="2022-12" db="EMBL/GenBank/DDBJ databases">
        <title>Chromosome-level genome of Tegillarca granosa.</title>
        <authorList>
            <person name="Kim J."/>
        </authorList>
    </citation>
    <scope>NUCLEOTIDE SEQUENCE [LARGE SCALE GENOMIC DNA]</scope>
    <source>
        <strain evidence="3">Teg-2019</strain>
        <tissue evidence="3">Adductor muscle</tissue>
    </source>
</reference>
<dbReference type="InterPro" id="IPR000557">
    <property type="entry name" value="Calponin_repeat"/>
</dbReference>
<protein>
    <submittedName>
        <fullName evidence="3">Uncharacterized protein</fullName>
    </submittedName>
</protein>
<feature type="compositionally biased region" description="Acidic residues" evidence="2">
    <location>
        <begin position="226"/>
        <end position="236"/>
    </location>
</feature>